<accession>A0A8C4SI48</accession>
<sequence>FTFGIYEVEVKSSQQVQAADVSFWLCISVHHGASQCAQMNNVIAELAKEHSQVTFVKLKAD</sequence>
<reference evidence="1" key="1">
    <citation type="submission" date="2021-06" db="EMBL/GenBank/DDBJ databases">
        <authorList>
            <consortium name="Wellcome Sanger Institute Data Sharing"/>
        </authorList>
    </citation>
    <scope>NUCLEOTIDE SEQUENCE [LARGE SCALE GENOMIC DNA]</scope>
</reference>
<proteinExistence type="predicted"/>
<dbReference type="InterPro" id="IPR036249">
    <property type="entry name" value="Thioredoxin-like_sf"/>
</dbReference>
<dbReference type="Gene3D" id="3.40.30.10">
    <property type="entry name" value="Glutaredoxin"/>
    <property type="match status" value="1"/>
</dbReference>
<reference evidence="1" key="3">
    <citation type="submission" date="2025-09" db="UniProtKB">
        <authorList>
            <consortium name="Ensembl"/>
        </authorList>
    </citation>
    <scope>IDENTIFICATION</scope>
</reference>
<evidence type="ECO:0000313" key="1">
    <source>
        <dbReference type="Ensembl" id="ENSECRP00000017244.1"/>
    </source>
</evidence>
<dbReference type="Proteomes" id="UP000694620">
    <property type="component" value="Chromosome 12"/>
</dbReference>
<protein>
    <submittedName>
        <fullName evidence="1">Uncharacterized protein</fullName>
    </submittedName>
</protein>
<dbReference type="AlphaFoldDB" id="A0A8C4SI48"/>
<dbReference type="SUPFAM" id="SSF52833">
    <property type="entry name" value="Thioredoxin-like"/>
    <property type="match status" value="1"/>
</dbReference>
<keyword evidence="2" id="KW-1185">Reference proteome</keyword>
<dbReference type="Ensembl" id="ENSECRT00000017573.1">
    <property type="protein sequence ID" value="ENSECRP00000017244.1"/>
    <property type="gene ID" value="ENSECRG00000011497.1"/>
</dbReference>
<organism evidence="1 2">
    <name type="scientific">Erpetoichthys calabaricus</name>
    <name type="common">Rope fish</name>
    <name type="synonym">Calamoichthys calabaricus</name>
    <dbReference type="NCBI Taxonomy" id="27687"/>
    <lineage>
        <taxon>Eukaryota</taxon>
        <taxon>Metazoa</taxon>
        <taxon>Chordata</taxon>
        <taxon>Craniata</taxon>
        <taxon>Vertebrata</taxon>
        <taxon>Euteleostomi</taxon>
        <taxon>Actinopterygii</taxon>
        <taxon>Polypteriformes</taxon>
        <taxon>Polypteridae</taxon>
        <taxon>Erpetoichthys</taxon>
    </lineage>
</organism>
<name>A0A8C4SI48_ERPCA</name>
<evidence type="ECO:0000313" key="2">
    <source>
        <dbReference type="Proteomes" id="UP000694620"/>
    </source>
</evidence>
<reference evidence="1" key="2">
    <citation type="submission" date="2025-08" db="UniProtKB">
        <authorList>
            <consortium name="Ensembl"/>
        </authorList>
    </citation>
    <scope>IDENTIFICATION</scope>
</reference>